<protein>
    <submittedName>
        <fullName evidence="2">Uncharacterized protein</fullName>
    </submittedName>
</protein>
<dbReference type="Proteomes" id="UP001247542">
    <property type="component" value="Unassembled WGS sequence"/>
</dbReference>
<dbReference type="RefSeq" id="WP_313272524.1">
    <property type="nucleotide sequence ID" value="NZ_JASXSX010000001.1"/>
</dbReference>
<keyword evidence="3" id="KW-1185">Reference proteome</keyword>
<reference evidence="2 3" key="1">
    <citation type="submission" date="2023-06" db="EMBL/GenBank/DDBJ databases">
        <title>Draft genome sequence of Gleimia hominis type strain CCUG 57540T.</title>
        <authorList>
            <person name="Salva-Serra F."/>
            <person name="Cardew S."/>
            <person name="Jensie Markopoulos S."/>
            <person name="Ohlen M."/>
            <person name="Inganas E."/>
            <person name="Svensson-Stadler L."/>
            <person name="Moore E.R.B."/>
        </authorList>
    </citation>
    <scope>NUCLEOTIDE SEQUENCE [LARGE SCALE GENOMIC DNA]</scope>
    <source>
        <strain evidence="2 3">CCUG 57540</strain>
    </source>
</reference>
<name>A0ABU3I9W9_9ACTO</name>
<sequence>MKISTSKRKLLFVILGVVVVVLAVLLVWAIHHQRTTLAEGASGGAQSQADNADPTKRKIQRSKREVQNTVAKLENIVEEPEAIVDPEVAKSYGVEVNQILPEGTKVEVDQESWTDVDETTAMVPTTVKLPDGEEEQYAAVVSKTTRGWQLTTTLPIEEASPES</sequence>
<evidence type="ECO:0000313" key="3">
    <source>
        <dbReference type="Proteomes" id="UP001247542"/>
    </source>
</evidence>
<organism evidence="2 3">
    <name type="scientific">Gleimia hominis</name>
    <dbReference type="NCBI Taxonomy" id="595468"/>
    <lineage>
        <taxon>Bacteria</taxon>
        <taxon>Bacillati</taxon>
        <taxon>Actinomycetota</taxon>
        <taxon>Actinomycetes</taxon>
        <taxon>Actinomycetales</taxon>
        <taxon>Actinomycetaceae</taxon>
        <taxon>Gleimia</taxon>
    </lineage>
</organism>
<dbReference type="EMBL" id="JASXSX010000001">
    <property type="protein sequence ID" value="MDT3767174.1"/>
    <property type="molecule type" value="Genomic_DNA"/>
</dbReference>
<comment type="caution">
    <text evidence="2">The sequence shown here is derived from an EMBL/GenBank/DDBJ whole genome shotgun (WGS) entry which is preliminary data.</text>
</comment>
<accession>A0ABU3I9W9</accession>
<proteinExistence type="predicted"/>
<evidence type="ECO:0000313" key="2">
    <source>
        <dbReference type="EMBL" id="MDT3767174.1"/>
    </source>
</evidence>
<evidence type="ECO:0000256" key="1">
    <source>
        <dbReference type="SAM" id="MobiDB-lite"/>
    </source>
</evidence>
<gene>
    <name evidence="2" type="ORF">QS713_03720</name>
</gene>
<feature type="region of interest" description="Disordered" evidence="1">
    <location>
        <begin position="39"/>
        <end position="64"/>
    </location>
</feature>